<feature type="non-terminal residue" evidence="1">
    <location>
        <position position="185"/>
    </location>
</feature>
<protein>
    <submittedName>
        <fullName evidence="1">Uncharacterized protein</fullName>
    </submittedName>
</protein>
<proteinExistence type="predicted"/>
<sequence>MKNYYVQFKEKRSINAEARFEVDSFTDDFLDIYDQFQILNWEPFTMPLDPYIPELVWEFYASYREQQYILKHKDRIDMMPYLSSVLVRGQEVHITLDEINSSYWADPVRLSQDFKKKLVDKDDQFDWATEIIVTHKCGGDITEQFKRKDKKKATSMPYPILISLPCLHANCPLFKPVDKTVKAEG</sequence>
<gene>
    <name evidence="1" type="ORF">HAX54_034975</name>
</gene>
<evidence type="ECO:0000313" key="1">
    <source>
        <dbReference type="EMBL" id="MCD9645775.1"/>
    </source>
</evidence>
<dbReference type="EMBL" id="JACEIK010004542">
    <property type="protein sequence ID" value="MCD9645775.1"/>
    <property type="molecule type" value="Genomic_DNA"/>
</dbReference>
<dbReference type="Proteomes" id="UP000823775">
    <property type="component" value="Unassembled WGS sequence"/>
</dbReference>
<accession>A0ABS8VHX9</accession>
<keyword evidence="2" id="KW-1185">Reference proteome</keyword>
<organism evidence="1 2">
    <name type="scientific">Datura stramonium</name>
    <name type="common">Jimsonweed</name>
    <name type="synonym">Common thornapple</name>
    <dbReference type="NCBI Taxonomy" id="4076"/>
    <lineage>
        <taxon>Eukaryota</taxon>
        <taxon>Viridiplantae</taxon>
        <taxon>Streptophyta</taxon>
        <taxon>Embryophyta</taxon>
        <taxon>Tracheophyta</taxon>
        <taxon>Spermatophyta</taxon>
        <taxon>Magnoliopsida</taxon>
        <taxon>eudicotyledons</taxon>
        <taxon>Gunneridae</taxon>
        <taxon>Pentapetalae</taxon>
        <taxon>asterids</taxon>
        <taxon>lamiids</taxon>
        <taxon>Solanales</taxon>
        <taxon>Solanaceae</taxon>
        <taxon>Solanoideae</taxon>
        <taxon>Datureae</taxon>
        <taxon>Datura</taxon>
    </lineage>
</organism>
<reference evidence="1 2" key="1">
    <citation type="journal article" date="2021" name="BMC Genomics">
        <title>Datura genome reveals duplications of psychoactive alkaloid biosynthetic genes and high mutation rate following tissue culture.</title>
        <authorList>
            <person name="Rajewski A."/>
            <person name="Carter-House D."/>
            <person name="Stajich J."/>
            <person name="Litt A."/>
        </authorList>
    </citation>
    <scope>NUCLEOTIDE SEQUENCE [LARGE SCALE GENOMIC DNA]</scope>
    <source>
        <strain evidence="1">AR-01</strain>
    </source>
</reference>
<evidence type="ECO:0000313" key="2">
    <source>
        <dbReference type="Proteomes" id="UP000823775"/>
    </source>
</evidence>
<comment type="caution">
    <text evidence="1">The sequence shown here is derived from an EMBL/GenBank/DDBJ whole genome shotgun (WGS) entry which is preliminary data.</text>
</comment>
<name>A0ABS8VHX9_DATST</name>